<name>A0A5C7I5J4_9ROSI</name>
<dbReference type="OrthoDB" id="1839683at2759"/>
<organism evidence="3 4">
    <name type="scientific">Acer yangbiense</name>
    <dbReference type="NCBI Taxonomy" id="1000413"/>
    <lineage>
        <taxon>Eukaryota</taxon>
        <taxon>Viridiplantae</taxon>
        <taxon>Streptophyta</taxon>
        <taxon>Embryophyta</taxon>
        <taxon>Tracheophyta</taxon>
        <taxon>Spermatophyta</taxon>
        <taxon>Magnoliopsida</taxon>
        <taxon>eudicotyledons</taxon>
        <taxon>Gunneridae</taxon>
        <taxon>Pentapetalae</taxon>
        <taxon>rosids</taxon>
        <taxon>malvids</taxon>
        <taxon>Sapindales</taxon>
        <taxon>Sapindaceae</taxon>
        <taxon>Hippocastanoideae</taxon>
        <taxon>Acereae</taxon>
        <taxon>Acer</taxon>
    </lineage>
</organism>
<dbReference type="PANTHER" id="PTHR34052">
    <property type="entry name" value="GLYCINE-RICH PROTEIN-LIKE"/>
    <property type="match status" value="1"/>
</dbReference>
<accession>A0A5C7I5J4</accession>
<dbReference type="GO" id="GO:0009055">
    <property type="term" value="F:electron transfer activity"/>
    <property type="evidence" value="ECO:0007669"/>
    <property type="project" value="InterPro"/>
</dbReference>
<evidence type="ECO:0000256" key="1">
    <source>
        <dbReference type="SAM" id="SignalP"/>
    </source>
</evidence>
<feature type="chain" id="PRO_5023039664" description="Phytocyanin domain-containing protein" evidence="1">
    <location>
        <begin position="28"/>
        <end position="231"/>
    </location>
</feature>
<keyword evidence="1" id="KW-0732">Signal</keyword>
<comment type="caution">
    <text evidence="3">The sequence shown here is derived from an EMBL/GenBank/DDBJ whole genome shotgun (WGS) entry which is preliminary data.</text>
</comment>
<keyword evidence="4" id="KW-1185">Reference proteome</keyword>
<dbReference type="Gene3D" id="2.60.40.420">
    <property type="entry name" value="Cupredoxins - blue copper proteins"/>
    <property type="match status" value="1"/>
</dbReference>
<dbReference type="SUPFAM" id="SSF49503">
    <property type="entry name" value="Cupredoxins"/>
    <property type="match status" value="1"/>
</dbReference>
<dbReference type="Pfam" id="PF02298">
    <property type="entry name" value="Cu_bind_like"/>
    <property type="match status" value="1"/>
</dbReference>
<dbReference type="AlphaFoldDB" id="A0A5C7I5J4"/>
<dbReference type="InterPro" id="IPR008972">
    <property type="entry name" value="Cupredoxin"/>
</dbReference>
<gene>
    <name evidence="3" type="ORF">EZV62_011368</name>
</gene>
<evidence type="ECO:0000259" key="2">
    <source>
        <dbReference type="PROSITE" id="PS51485"/>
    </source>
</evidence>
<feature type="signal peptide" evidence="1">
    <location>
        <begin position="1"/>
        <end position="27"/>
    </location>
</feature>
<dbReference type="PANTHER" id="PTHR34052:SF1">
    <property type="entry name" value="OS06G0216700 PROTEIN"/>
    <property type="match status" value="1"/>
</dbReference>
<dbReference type="PROSITE" id="PS51485">
    <property type="entry name" value="PHYTOCYANIN"/>
    <property type="match status" value="1"/>
</dbReference>
<feature type="domain" description="Phytocyanin" evidence="2">
    <location>
        <begin position="112"/>
        <end position="226"/>
    </location>
</feature>
<proteinExistence type="predicted"/>
<sequence>MAGFGVFNRSMILIVVAASMLVTVSVANKDWYNGRGGDKIIVGGSDHWRYGFNYKIAGFGISDRSMTLIVAIASMLVTVSVAYRDLDNGGLNYTTHWPWEPRNDTCYKNEPNKIIVGGSDHWRYGFNYSAWASQNAPFYINDVLVFKYDPPSQTPFHHSVYLLPNMCSYMACDLSRAKLIANTTQGGGEGFKFVLNRWQPYYFVCGERGNLHCKDGGMKFFVMPMLRHGFY</sequence>
<dbReference type="Proteomes" id="UP000323000">
    <property type="component" value="Chromosome 4"/>
</dbReference>
<reference evidence="4" key="1">
    <citation type="journal article" date="2019" name="Gigascience">
        <title>De novo genome assembly of the endangered Acer yangbiense, a plant species with extremely small populations endemic to Yunnan Province, China.</title>
        <authorList>
            <person name="Yang J."/>
            <person name="Wariss H.M."/>
            <person name="Tao L."/>
            <person name="Zhang R."/>
            <person name="Yun Q."/>
            <person name="Hollingsworth P."/>
            <person name="Dao Z."/>
            <person name="Luo G."/>
            <person name="Guo H."/>
            <person name="Ma Y."/>
            <person name="Sun W."/>
        </authorList>
    </citation>
    <scope>NUCLEOTIDE SEQUENCE [LARGE SCALE GENOMIC DNA]</scope>
    <source>
        <strain evidence="4">cv. Malutang</strain>
    </source>
</reference>
<dbReference type="InterPro" id="IPR003245">
    <property type="entry name" value="Phytocyanin_dom"/>
</dbReference>
<protein>
    <recommendedName>
        <fullName evidence="2">Phytocyanin domain-containing protein</fullName>
    </recommendedName>
</protein>
<evidence type="ECO:0000313" key="3">
    <source>
        <dbReference type="EMBL" id="TXG64374.1"/>
    </source>
</evidence>
<dbReference type="EMBL" id="VAHF01000004">
    <property type="protein sequence ID" value="TXG64374.1"/>
    <property type="molecule type" value="Genomic_DNA"/>
</dbReference>
<evidence type="ECO:0000313" key="4">
    <source>
        <dbReference type="Proteomes" id="UP000323000"/>
    </source>
</evidence>